<keyword evidence="2" id="KW-0964">Secreted</keyword>
<evidence type="ECO:0000256" key="6">
    <source>
        <dbReference type="SAM" id="SignalP"/>
    </source>
</evidence>
<dbReference type="Pfam" id="PF17210">
    <property type="entry name" value="SdrD_B"/>
    <property type="match status" value="1"/>
</dbReference>
<reference evidence="9" key="1">
    <citation type="journal article" date="2019" name="Int. J. Syst. Evol. Microbiol.">
        <title>The Global Catalogue of Microorganisms (GCM) 10K type strain sequencing project: providing services to taxonomists for standard genome sequencing and annotation.</title>
        <authorList>
            <consortium name="The Broad Institute Genomics Platform"/>
            <consortium name="The Broad Institute Genome Sequencing Center for Infectious Disease"/>
            <person name="Wu L."/>
            <person name="Ma J."/>
        </authorList>
    </citation>
    <scope>NUCLEOTIDE SEQUENCE [LARGE SCALE GENOMIC DNA]</scope>
    <source>
        <strain evidence="9">JCM 12140</strain>
    </source>
</reference>
<evidence type="ECO:0000256" key="3">
    <source>
        <dbReference type="ARBA" id="ARBA00022729"/>
    </source>
</evidence>
<organism evidence="8 9">
    <name type="scientific">Curtobacterium herbarum</name>
    <dbReference type="NCBI Taxonomy" id="150122"/>
    <lineage>
        <taxon>Bacteria</taxon>
        <taxon>Bacillati</taxon>
        <taxon>Actinomycetota</taxon>
        <taxon>Actinomycetes</taxon>
        <taxon>Micrococcales</taxon>
        <taxon>Microbacteriaceae</taxon>
        <taxon>Curtobacterium</taxon>
    </lineage>
</organism>
<evidence type="ECO:0000256" key="5">
    <source>
        <dbReference type="SAM" id="Phobius"/>
    </source>
</evidence>
<evidence type="ECO:0000256" key="1">
    <source>
        <dbReference type="ARBA" id="ARBA00004613"/>
    </source>
</evidence>
<keyword evidence="5" id="KW-1133">Transmembrane helix</keyword>
<dbReference type="EMBL" id="BAAAJX010000017">
    <property type="protein sequence ID" value="GAA1494866.1"/>
    <property type="molecule type" value="Genomic_DNA"/>
</dbReference>
<feature type="region of interest" description="Disordered" evidence="4">
    <location>
        <begin position="1047"/>
        <end position="1108"/>
    </location>
</feature>
<accession>A0ABP4KBY7</accession>
<keyword evidence="3 6" id="KW-0732">Signal</keyword>
<evidence type="ECO:0000259" key="7">
    <source>
        <dbReference type="Pfam" id="PF17210"/>
    </source>
</evidence>
<dbReference type="PANTHER" id="PTHR23303:SF15">
    <property type="entry name" value="COLOSSIN-A"/>
    <property type="match status" value="1"/>
</dbReference>
<feature type="region of interest" description="Disordered" evidence="4">
    <location>
        <begin position="997"/>
        <end position="1016"/>
    </location>
</feature>
<keyword evidence="9" id="KW-1185">Reference proteome</keyword>
<evidence type="ECO:0000256" key="2">
    <source>
        <dbReference type="ARBA" id="ARBA00022525"/>
    </source>
</evidence>
<gene>
    <name evidence="8" type="ORF">GCM10009627_32120</name>
</gene>
<comment type="caution">
    <text evidence="8">The sequence shown here is derived from an EMBL/GenBank/DDBJ whole genome shotgun (WGS) entry which is preliminary data.</text>
</comment>
<feature type="domain" description="SD-repeat containing protein B" evidence="7">
    <location>
        <begin position="924"/>
        <end position="1024"/>
    </location>
</feature>
<dbReference type="InterPro" id="IPR013783">
    <property type="entry name" value="Ig-like_fold"/>
</dbReference>
<dbReference type="RefSeq" id="WP_204607533.1">
    <property type="nucleotide sequence ID" value="NZ_BAAAJX010000017.1"/>
</dbReference>
<feature type="signal peptide" evidence="6">
    <location>
        <begin position="1"/>
        <end position="26"/>
    </location>
</feature>
<sequence length="1150" mass="118118">MRPRATPRAALALAITLAVTSPSVAAAATSTDPPASTTGATVGLAVEIAKDGNGPFTPDDGPGGDRDATNGIVRTLDAVTYRVTMNSTGGTSTNERFTLSAPAGTSWVGVPGPCRGAGSSIDGADLVCNLGDVAEGHAVAVPAVLDVSGDLRHGDTLAVAGTGTADGAENGTVTTVSPTTTVSAAPRYNLSKNINGSRLDADALGPDGTTHGIQLVYPITVDWQPVVPGQGLLGFERSAGPMTFTDDLSEILGDLPSDAVLWNGGHPACGVNDVTDWRFGNLPGGRGGTANSVTDSGAITCEQDSAGEPVSVTITGTVTDPTHLPTTGLTGALTQPNRSYFVSGYLSVWMPTPPPGTSVDSVNTYSPLRTTSISGAPNFPGSTEPLGDNRAARNIVEFGPGGGYKRLYRVHGDGASVSAGSAREGDPWVTPGMVLRSDVGATNTGLRPRDGVVLCDTFDRATQRLTRVGPGRVAARTAGLTGGTVQYAAYDMTSPEEGQRQATCDDDDGPWYDQPEDVPGGLDAVGAIRATGGVRGSTTAVLFSYVVTRDVADGTRARDFGHLRFGADQPWIHDTASDPVLGAGSLSDSVLVTEDLARVTKKVVDAGHDATDTPDATRFAVAGNTLDYALYPSLTNGNTTGKPSDVTVRDVLPPNVSYVADSATPAPETDTITDADGAQRQRLTWTLHDVDPNTELTPITYTAEVSTSAPAAPVTNEVVIASPSDRSDERYRRAERAVQIVTTGGVGVRETALEPVVVTGDDLRWQLDYTNTDASAIDHADLIDVLPFRGAGGDSSFHGSVGLAAPIPIDAAADESVEYTAADPGDVALDGSHPSNQPGGSTNWCAEADFGTAGCPGTLADVTAFRLQRGAPVAAGATVTHRIALRTDGQHDGDRYTNRFGLRASNLALAVLSNAATVRVVAGALGDHVWTDEDGNGIQDAGETGLQGVDVRLTGTDDHGDDVDRTTTTTADGDYRFGALRPGAYTVTFRAPEGRAFTRQHAGTDQAVDSDVDQDGRTAETTIARVTAAGGELEGVQRLDTIDAGVLPANDVVDPPGTVDPGFTVDPTDPAKPVDPVGPVDPDVPGGSGSVSASPAPEPGTGRGSAADATTARGTLAFTGSSGLLLLSTVAMLLVVVGGVLVWRRRLRRR</sequence>
<evidence type="ECO:0000313" key="8">
    <source>
        <dbReference type="EMBL" id="GAA1494866.1"/>
    </source>
</evidence>
<feature type="compositionally biased region" description="Low complexity" evidence="4">
    <location>
        <begin position="1074"/>
        <end position="1095"/>
    </location>
</feature>
<evidence type="ECO:0000256" key="4">
    <source>
        <dbReference type="SAM" id="MobiDB-lite"/>
    </source>
</evidence>
<name>A0ABP4KBY7_9MICO</name>
<evidence type="ECO:0000313" key="9">
    <source>
        <dbReference type="Proteomes" id="UP001501742"/>
    </source>
</evidence>
<dbReference type="PANTHER" id="PTHR23303">
    <property type="entry name" value="CARBOXYPEPTIDASE REGULATORY REGION-CONTAINING"/>
    <property type="match status" value="1"/>
</dbReference>
<keyword evidence="5" id="KW-0472">Membrane</keyword>
<proteinExistence type="predicted"/>
<dbReference type="InterPro" id="IPR051417">
    <property type="entry name" value="SDr/BOS_complex"/>
</dbReference>
<dbReference type="SUPFAM" id="SSF117074">
    <property type="entry name" value="Hypothetical protein PA1324"/>
    <property type="match status" value="1"/>
</dbReference>
<comment type="subcellular location">
    <subcellularLocation>
        <location evidence="1">Secreted</location>
    </subcellularLocation>
</comment>
<protein>
    <recommendedName>
        <fullName evidence="7">SD-repeat containing protein B domain-containing protein</fullName>
    </recommendedName>
</protein>
<feature type="transmembrane region" description="Helical" evidence="5">
    <location>
        <begin position="1123"/>
        <end position="1143"/>
    </location>
</feature>
<keyword evidence="5" id="KW-0812">Transmembrane</keyword>
<feature type="chain" id="PRO_5045478883" description="SD-repeat containing protein B domain-containing protein" evidence="6">
    <location>
        <begin position="27"/>
        <end position="1150"/>
    </location>
</feature>
<dbReference type="Gene3D" id="2.60.40.10">
    <property type="entry name" value="Immunoglobulins"/>
    <property type="match status" value="1"/>
</dbReference>
<dbReference type="Proteomes" id="UP001501742">
    <property type="component" value="Unassembled WGS sequence"/>
</dbReference>
<dbReference type="InterPro" id="IPR033764">
    <property type="entry name" value="Sdr_B"/>
</dbReference>